<dbReference type="Pfam" id="PF01243">
    <property type="entry name" value="PNPOx_N"/>
    <property type="match status" value="1"/>
</dbReference>
<dbReference type="GeneID" id="93129715"/>
<reference evidence="2 3" key="1">
    <citation type="submission" date="2021-02" db="EMBL/GenBank/DDBJ databases">
        <title>FDA dAtabase for Regulatory Grade micrObial Sequences (FDA-ARGOS): Supporting development and validation of Infectious Disease Dx tests.</title>
        <authorList>
            <person name="Minogue T."/>
            <person name="Wolcott M."/>
            <person name="Wasieloski L."/>
            <person name="Aguilar W."/>
            <person name="Moore D."/>
            <person name="Jaissle J."/>
            <person name="Tallon L."/>
            <person name="Sadzewicz L."/>
            <person name="Zhao X."/>
            <person name="Boylan J."/>
            <person name="Ott S."/>
            <person name="Bowen H."/>
            <person name="Vavikolanu K."/>
            <person name="Mehta A."/>
            <person name="Aluvathingal J."/>
            <person name="Nadendla S."/>
            <person name="Yan Y."/>
            <person name="Sichtig H."/>
        </authorList>
    </citation>
    <scope>NUCLEOTIDE SEQUENCE [LARGE SCALE GENOMIC DNA]</scope>
    <source>
        <strain evidence="2 3">FDAARGOS_1272</strain>
    </source>
</reference>
<dbReference type="Gene3D" id="2.30.110.10">
    <property type="entry name" value="Electron Transport, Fmn-binding Protein, Chain A"/>
    <property type="match status" value="1"/>
</dbReference>
<evidence type="ECO:0000313" key="2">
    <source>
        <dbReference type="EMBL" id="QRO79815.1"/>
    </source>
</evidence>
<feature type="domain" description="Pyridoxamine 5'-phosphate oxidase N-terminal" evidence="1">
    <location>
        <begin position="14"/>
        <end position="149"/>
    </location>
</feature>
<evidence type="ECO:0000259" key="1">
    <source>
        <dbReference type="Pfam" id="PF01243"/>
    </source>
</evidence>
<dbReference type="RefSeq" id="WP_006766145.1">
    <property type="nucleotide sequence ID" value="NZ_CABVPR010000031.1"/>
</dbReference>
<sequence>MSDTENAFRRAAFLLGSARFTTLATVSPAGEPWASTVNYVPMEDASIHVVWYSMRDARHSRNIESNARATASIFRTDLTHESPLGLDGLQLEGTCRAIPADELAVFHEHYYARNFVDDAARHEWMLPLDDFRGDGKRRFYELTVERLWLLDIDRWLIDKHDQRVAVPSLASVADALRRTGGQVK</sequence>
<dbReference type="AlphaFoldDB" id="A0A892I9Q1"/>
<dbReference type="Proteomes" id="UP000625568">
    <property type="component" value="Chromosome 2"/>
</dbReference>
<evidence type="ECO:0000313" key="3">
    <source>
        <dbReference type="Proteomes" id="UP000625568"/>
    </source>
</evidence>
<proteinExistence type="predicted"/>
<name>A0A892I9Q1_9BURK</name>
<gene>
    <name evidence="2" type="ORF">I6K02_25155</name>
</gene>
<organism evidence="2 3">
    <name type="scientific">Burkholderia dolosa</name>
    <dbReference type="NCBI Taxonomy" id="152500"/>
    <lineage>
        <taxon>Bacteria</taxon>
        <taxon>Pseudomonadati</taxon>
        <taxon>Pseudomonadota</taxon>
        <taxon>Betaproteobacteria</taxon>
        <taxon>Burkholderiales</taxon>
        <taxon>Burkholderiaceae</taxon>
        <taxon>Burkholderia</taxon>
        <taxon>Burkholderia cepacia complex</taxon>
    </lineage>
</organism>
<dbReference type="InterPro" id="IPR011576">
    <property type="entry name" value="Pyridox_Oxase_N"/>
</dbReference>
<protein>
    <submittedName>
        <fullName evidence="2">Pyridoxamine 5'-phosphate oxidase family protein</fullName>
    </submittedName>
</protein>
<dbReference type="EMBL" id="CP069483">
    <property type="protein sequence ID" value="QRO79815.1"/>
    <property type="molecule type" value="Genomic_DNA"/>
</dbReference>
<keyword evidence="3" id="KW-1185">Reference proteome</keyword>
<accession>A0A892I9Q1</accession>
<dbReference type="InterPro" id="IPR012349">
    <property type="entry name" value="Split_barrel_FMN-bd"/>
</dbReference>
<dbReference type="SUPFAM" id="SSF50475">
    <property type="entry name" value="FMN-binding split barrel"/>
    <property type="match status" value="1"/>
</dbReference>